<accession>A0A0H5C280</accession>
<dbReference type="SUPFAM" id="SSF53474">
    <property type="entry name" value="alpha/beta-Hydrolases"/>
    <property type="match status" value="1"/>
</dbReference>
<dbReference type="AlphaFoldDB" id="A0A0H5C280"/>
<evidence type="ECO:0000313" key="4">
    <source>
        <dbReference type="Proteomes" id="UP000038830"/>
    </source>
</evidence>
<name>A0A0H5C280_CYBJN</name>
<dbReference type="GO" id="GO:0004061">
    <property type="term" value="F:arylformamidase activity"/>
    <property type="evidence" value="ECO:0007669"/>
    <property type="project" value="UniProtKB-EC"/>
</dbReference>
<organism evidence="3 4">
    <name type="scientific">Cyberlindnera jadinii (strain ATCC 18201 / CBS 1600 / BCRC 20928 / JCM 3617 / NBRC 0987 / NRRL Y-1542)</name>
    <name type="common">Torula yeast</name>
    <name type="synonym">Candida utilis</name>
    <dbReference type="NCBI Taxonomy" id="983966"/>
    <lineage>
        <taxon>Eukaryota</taxon>
        <taxon>Fungi</taxon>
        <taxon>Dikarya</taxon>
        <taxon>Ascomycota</taxon>
        <taxon>Saccharomycotina</taxon>
        <taxon>Saccharomycetes</taxon>
        <taxon>Phaffomycetales</taxon>
        <taxon>Phaffomycetaceae</taxon>
        <taxon>Cyberlindnera</taxon>
    </lineage>
</organism>
<reference evidence="4" key="1">
    <citation type="journal article" date="2015" name="J. Biotechnol.">
        <title>The structure of the Cyberlindnera jadinii genome and its relation to Candida utilis analyzed by the occurrence of single nucleotide polymorphisms.</title>
        <authorList>
            <person name="Rupp O."/>
            <person name="Brinkrolf K."/>
            <person name="Buerth C."/>
            <person name="Kunigo M."/>
            <person name="Schneider J."/>
            <person name="Jaenicke S."/>
            <person name="Goesmann A."/>
            <person name="Puehler A."/>
            <person name="Jaeger K.-E."/>
            <person name="Ernst J.F."/>
        </authorList>
    </citation>
    <scope>NUCLEOTIDE SEQUENCE [LARGE SCALE GENOMIC DNA]</scope>
    <source>
        <strain evidence="4">ATCC 18201 / CBS 1600 / BCRC 20928 / JCM 3617 / NBRC 0987 / NRRL Y-1542</strain>
    </source>
</reference>
<sequence length="233" mass="26234">MSEPQIIKYGPLGHETVAIYEYLPPFSEETKIAPLIFIHGGAWRDPTNTFRDADALHRELNRVITLCSVEYRLSDQVKDGGFAQDVVGGVERIIQELGATKVSLLGHSVGATIALQCCISHGIAVDKLYLVEGIYDLKTLVQEYPEYEGFVSEAHDDYTSTVLDISKLDSSIEVHVIQSYEDELLSPTQTNWLTTQLQQNGIEYCLYMAHMGKHNQVYLKPDKLTSYINKTYI</sequence>
<dbReference type="Gene3D" id="3.40.50.1820">
    <property type="entry name" value="alpha/beta hydrolase"/>
    <property type="match status" value="1"/>
</dbReference>
<feature type="domain" description="BD-FAE-like" evidence="2">
    <location>
        <begin position="22"/>
        <end position="122"/>
    </location>
</feature>
<evidence type="ECO:0000313" key="3">
    <source>
        <dbReference type="EMBL" id="CEP21672.1"/>
    </source>
</evidence>
<proteinExistence type="inferred from homology"/>
<dbReference type="InterPro" id="IPR029058">
    <property type="entry name" value="AB_hydrolase_fold"/>
</dbReference>
<evidence type="ECO:0000259" key="2">
    <source>
        <dbReference type="Pfam" id="PF20434"/>
    </source>
</evidence>
<keyword evidence="3" id="KW-0378">Hydrolase</keyword>
<dbReference type="Proteomes" id="UP000038830">
    <property type="component" value="Unassembled WGS sequence"/>
</dbReference>
<dbReference type="Pfam" id="PF20434">
    <property type="entry name" value="BD-FAE"/>
    <property type="match status" value="1"/>
</dbReference>
<dbReference type="EMBL" id="CDQK01000002">
    <property type="protein sequence ID" value="CEP21672.1"/>
    <property type="molecule type" value="Genomic_DNA"/>
</dbReference>
<dbReference type="EC" id="3.5.1.9" evidence="3"/>
<gene>
    <name evidence="3" type="primary">BNA7</name>
    <name evidence="3" type="ORF">BN1211_1810</name>
</gene>
<dbReference type="InterPro" id="IPR002168">
    <property type="entry name" value="Lipase_GDXG_HIS_AS"/>
</dbReference>
<evidence type="ECO:0000256" key="1">
    <source>
        <dbReference type="ARBA" id="ARBA00010515"/>
    </source>
</evidence>
<comment type="similarity">
    <text evidence="1">Belongs to the 'GDXG' lipolytic enzyme family.</text>
</comment>
<dbReference type="InterPro" id="IPR049492">
    <property type="entry name" value="BD-FAE-like_dom"/>
</dbReference>
<protein>
    <submittedName>
        <fullName evidence="3">BNA7 protein</fullName>
        <ecNumber evidence="3">3.5.1.9</ecNumber>
    </submittedName>
</protein>
<dbReference type="PROSITE" id="PS01173">
    <property type="entry name" value="LIPASE_GDXG_HIS"/>
    <property type="match status" value="1"/>
</dbReference>